<dbReference type="RefSeq" id="WP_079601676.1">
    <property type="nucleotide sequence ID" value="NZ_LT670817.1"/>
</dbReference>
<dbReference type="AlphaFoldDB" id="A0A1M5MV74"/>
<sequence length="67" mass="7399">MTPKERAKLLFAQLQKLTLRSHAAVIEAAIRDAENDIVARVSERFESQSDPLTPASAAAIARELMHI</sequence>
<proteinExistence type="predicted"/>
<gene>
    <name evidence="1" type="ORF">SAMN05443248_2737</name>
</gene>
<evidence type="ECO:0000313" key="2">
    <source>
        <dbReference type="Proteomes" id="UP000189796"/>
    </source>
</evidence>
<accession>A0A1M5MV74</accession>
<evidence type="ECO:0000313" key="1">
    <source>
        <dbReference type="EMBL" id="SHG81125.1"/>
    </source>
</evidence>
<name>A0A1M5MV74_9BRAD</name>
<dbReference type="Proteomes" id="UP000189796">
    <property type="component" value="Chromosome I"/>
</dbReference>
<dbReference type="EMBL" id="LT670817">
    <property type="protein sequence ID" value="SHG81125.1"/>
    <property type="molecule type" value="Genomic_DNA"/>
</dbReference>
<protein>
    <submittedName>
        <fullName evidence="1">Uncharacterized protein</fullName>
    </submittedName>
</protein>
<organism evidence="1 2">
    <name type="scientific">Bradyrhizobium erythrophlei</name>
    <dbReference type="NCBI Taxonomy" id="1437360"/>
    <lineage>
        <taxon>Bacteria</taxon>
        <taxon>Pseudomonadati</taxon>
        <taxon>Pseudomonadota</taxon>
        <taxon>Alphaproteobacteria</taxon>
        <taxon>Hyphomicrobiales</taxon>
        <taxon>Nitrobacteraceae</taxon>
        <taxon>Bradyrhizobium</taxon>
    </lineage>
</organism>
<reference evidence="1 2" key="1">
    <citation type="submission" date="2016-11" db="EMBL/GenBank/DDBJ databases">
        <authorList>
            <person name="Jaros S."/>
            <person name="Januszkiewicz K."/>
            <person name="Wedrychowicz H."/>
        </authorList>
    </citation>
    <scope>NUCLEOTIDE SEQUENCE [LARGE SCALE GENOMIC DNA]</scope>
    <source>
        <strain evidence="1 2">GAS138</strain>
    </source>
</reference>